<evidence type="ECO:0000256" key="3">
    <source>
        <dbReference type="ARBA" id="ARBA00022840"/>
    </source>
</evidence>
<dbReference type="PANTHER" id="PTHR43309:SF5">
    <property type="entry name" value="5-OXOPROLINASE SUBUNIT C"/>
    <property type="match status" value="1"/>
</dbReference>
<dbReference type="KEGG" id="fpf:DCC35_03375"/>
<dbReference type="Gene3D" id="2.40.100.10">
    <property type="entry name" value="Cyclophilin-like"/>
    <property type="match status" value="1"/>
</dbReference>
<dbReference type="NCBIfam" id="TIGR00724">
    <property type="entry name" value="urea_amlyse_rel"/>
    <property type="match status" value="1"/>
</dbReference>
<organism evidence="5 6">
    <name type="scientific">Mangrovivirga cuniculi</name>
    <dbReference type="NCBI Taxonomy" id="2715131"/>
    <lineage>
        <taxon>Bacteria</taxon>
        <taxon>Pseudomonadati</taxon>
        <taxon>Bacteroidota</taxon>
        <taxon>Cytophagia</taxon>
        <taxon>Cytophagales</taxon>
        <taxon>Mangrovivirgaceae</taxon>
        <taxon>Mangrovivirga</taxon>
    </lineage>
</organism>
<dbReference type="InterPro" id="IPR052708">
    <property type="entry name" value="PxpC"/>
</dbReference>
<evidence type="ECO:0000313" key="6">
    <source>
        <dbReference type="Proteomes" id="UP000298616"/>
    </source>
</evidence>
<dbReference type="Pfam" id="PF02626">
    <property type="entry name" value="CT_A_B"/>
    <property type="match status" value="1"/>
</dbReference>
<dbReference type="InterPro" id="IPR003778">
    <property type="entry name" value="CT_A_B"/>
</dbReference>
<dbReference type="InterPro" id="IPR029000">
    <property type="entry name" value="Cyclophilin-like_dom_sf"/>
</dbReference>
<dbReference type="Proteomes" id="UP000298616">
    <property type="component" value="Chromosome"/>
</dbReference>
<keyword evidence="2" id="KW-0378">Hydrolase</keyword>
<evidence type="ECO:0000256" key="1">
    <source>
        <dbReference type="ARBA" id="ARBA00022741"/>
    </source>
</evidence>
<feature type="domain" description="Carboxyltransferase" evidence="4">
    <location>
        <begin position="27"/>
        <end position="291"/>
    </location>
</feature>
<dbReference type="RefSeq" id="WP_137089458.1">
    <property type="nucleotide sequence ID" value="NZ_CP028923.1"/>
</dbReference>
<dbReference type="PANTHER" id="PTHR43309">
    <property type="entry name" value="5-OXOPROLINASE SUBUNIT C"/>
    <property type="match status" value="1"/>
</dbReference>
<sequence length="293" mass="32260">MTTGILRFINGGMYTVIQDSGREGYRHFGIPSGGFLDRKTAGFANRLVGKSPDSPLIEITLLGPEFVISGSVHIALCGPPSEIYVNGTEAKMNKTLSLNEGDTVKISRVRSGCRVYLAFSGEPELPEWLGSCSSASLISSIVTPWAIIKKGYVLNIKNTDLQKLDKDSPNKITEITFPAVIRVMPGPEFHCFLKKDISNFFKMEHEVLQDSNRMGIRLKSRIVPNNKKNMISSGVVPGTIQITEEGLPILLLADAQTTGGYLRIANVIEEDLDRCAQLRPGEQFLLKLIDFDD</sequence>
<accession>A0A4D7JGP3</accession>
<keyword evidence="1" id="KW-0547">Nucleotide-binding</keyword>
<dbReference type="GO" id="GO:0005524">
    <property type="term" value="F:ATP binding"/>
    <property type="evidence" value="ECO:0007669"/>
    <property type="project" value="UniProtKB-KW"/>
</dbReference>
<dbReference type="AlphaFoldDB" id="A0A4D7JGP3"/>
<keyword evidence="6" id="KW-1185">Reference proteome</keyword>
<dbReference type="GO" id="GO:0016787">
    <property type="term" value="F:hydrolase activity"/>
    <property type="evidence" value="ECO:0007669"/>
    <property type="project" value="UniProtKB-KW"/>
</dbReference>
<dbReference type="OrthoDB" id="9782422at2"/>
<evidence type="ECO:0000256" key="2">
    <source>
        <dbReference type="ARBA" id="ARBA00022801"/>
    </source>
</evidence>
<evidence type="ECO:0000313" key="5">
    <source>
        <dbReference type="EMBL" id="QCK13867.1"/>
    </source>
</evidence>
<reference evidence="5 6" key="1">
    <citation type="submission" date="2018-04" db="EMBL/GenBank/DDBJ databases">
        <title>Complete genome uncultured novel isolate.</title>
        <authorList>
            <person name="Merlino G."/>
        </authorList>
    </citation>
    <scope>NUCLEOTIDE SEQUENCE [LARGE SCALE GENOMIC DNA]</scope>
    <source>
        <strain evidence="6">R1DC9</strain>
    </source>
</reference>
<proteinExistence type="predicted"/>
<dbReference type="EMBL" id="CP028923">
    <property type="protein sequence ID" value="QCK13867.1"/>
    <property type="molecule type" value="Genomic_DNA"/>
</dbReference>
<keyword evidence="3" id="KW-0067">ATP-binding</keyword>
<gene>
    <name evidence="5" type="ORF">DCC35_03375</name>
</gene>
<evidence type="ECO:0000259" key="4">
    <source>
        <dbReference type="SMART" id="SM00797"/>
    </source>
</evidence>
<protein>
    <recommendedName>
        <fullName evidence="4">Carboxyltransferase domain-containing protein</fullName>
    </recommendedName>
</protein>
<name>A0A4D7JGP3_9BACT</name>
<dbReference type="SMART" id="SM00797">
    <property type="entry name" value="AHS2"/>
    <property type="match status" value="1"/>
</dbReference>